<keyword evidence="1" id="KW-1133">Transmembrane helix</keyword>
<gene>
    <name evidence="2" type="ORF">KOR34_33090</name>
</gene>
<feature type="transmembrane region" description="Helical" evidence="1">
    <location>
        <begin position="86"/>
        <end position="104"/>
    </location>
</feature>
<dbReference type="AlphaFoldDB" id="A0A5C5V6P3"/>
<dbReference type="OrthoDB" id="287528at2"/>
<dbReference type="Proteomes" id="UP000316714">
    <property type="component" value="Unassembled WGS sequence"/>
</dbReference>
<dbReference type="EMBL" id="SIHJ01000002">
    <property type="protein sequence ID" value="TWT33477.1"/>
    <property type="molecule type" value="Genomic_DNA"/>
</dbReference>
<reference evidence="2 3" key="1">
    <citation type="submission" date="2019-02" db="EMBL/GenBank/DDBJ databases">
        <title>Deep-cultivation of Planctomycetes and their phenomic and genomic characterization uncovers novel biology.</title>
        <authorList>
            <person name="Wiegand S."/>
            <person name="Jogler M."/>
            <person name="Boedeker C."/>
            <person name="Pinto D."/>
            <person name="Vollmers J."/>
            <person name="Rivas-Marin E."/>
            <person name="Kohn T."/>
            <person name="Peeters S.H."/>
            <person name="Heuer A."/>
            <person name="Rast P."/>
            <person name="Oberbeckmann S."/>
            <person name="Bunk B."/>
            <person name="Jeske O."/>
            <person name="Meyerdierks A."/>
            <person name="Storesund J.E."/>
            <person name="Kallscheuer N."/>
            <person name="Luecker S."/>
            <person name="Lage O.M."/>
            <person name="Pohl T."/>
            <person name="Merkel B.J."/>
            <person name="Hornburger P."/>
            <person name="Mueller R.-W."/>
            <person name="Bruemmer F."/>
            <person name="Labrenz M."/>
            <person name="Spormann A.M."/>
            <person name="Op Den Camp H."/>
            <person name="Overmann J."/>
            <person name="Amann R."/>
            <person name="Jetten M.S.M."/>
            <person name="Mascher T."/>
            <person name="Medema M.H."/>
            <person name="Devos D.P."/>
            <person name="Kaster A.-K."/>
            <person name="Ovreas L."/>
            <person name="Rohde M."/>
            <person name="Galperin M.Y."/>
            <person name="Jogler C."/>
        </authorList>
    </citation>
    <scope>NUCLEOTIDE SEQUENCE [LARGE SCALE GENOMIC DNA]</scope>
    <source>
        <strain evidence="2 3">KOR34</strain>
    </source>
</reference>
<proteinExistence type="predicted"/>
<dbReference type="RefSeq" id="WP_146566141.1">
    <property type="nucleotide sequence ID" value="NZ_SIHJ01000002.1"/>
</dbReference>
<feature type="transmembrane region" description="Helical" evidence="1">
    <location>
        <begin position="59"/>
        <end position="79"/>
    </location>
</feature>
<evidence type="ECO:0000313" key="3">
    <source>
        <dbReference type="Proteomes" id="UP000316714"/>
    </source>
</evidence>
<evidence type="ECO:0000256" key="1">
    <source>
        <dbReference type="SAM" id="Phobius"/>
    </source>
</evidence>
<keyword evidence="1" id="KW-0812">Transmembrane</keyword>
<name>A0A5C5V6P3_9BACT</name>
<protein>
    <submittedName>
        <fullName evidence="2">Uncharacterized protein</fullName>
    </submittedName>
</protein>
<feature type="transmembrane region" description="Helical" evidence="1">
    <location>
        <begin position="110"/>
        <end position="128"/>
    </location>
</feature>
<evidence type="ECO:0000313" key="2">
    <source>
        <dbReference type="EMBL" id="TWT33477.1"/>
    </source>
</evidence>
<comment type="caution">
    <text evidence="2">The sequence shown here is derived from an EMBL/GenBank/DDBJ whole genome shotgun (WGS) entry which is preliminary data.</text>
</comment>
<keyword evidence="1" id="KW-0472">Membrane</keyword>
<keyword evidence="3" id="KW-1185">Reference proteome</keyword>
<accession>A0A5C5V6P3</accession>
<organism evidence="2 3">
    <name type="scientific">Posidoniimonas corsicana</name>
    <dbReference type="NCBI Taxonomy" id="1938618"/>
    <lineage>
        <taxon>Bacteria</taxon>
        <taxon>Pseudomonadati</taxon>
        <taxon>Planctomycetota</taxon>
        <taxon>Planctomycetia</taxon>
        <taxon>Pirellulales</taxon>
        <taxon>Lacipirellulaceae</taxon>
        <taxon>Posidoniimonas</taxon>
    </lineage>
</organism>
<sequence length="151" mass="16143">MFRFLLGVVAGLALAFVGVIAVEMFSAVVHPFPEDFPSADEGEAFQQAICRHVENYPSWVLAVAAGMWLEIIYLGALAGTSISGRAAGVTVAGLLLLALAFNLWMLPYPVWFELAMLLGLPIMTWLAVRSPRRVAQPPTDAPPKSTSTAAG</sequence>